<organism evidence="1">
    <name type="scientific">Anguilla anguilla</name>
    <name type="common">European freshwater eel</name>
    <name type="synonym">Muraena anguilla</name>
    <dbReference type="NCBI Taxonomy" id="7936"/>
    <lineage>
        <taxon>Eukaryota</taxon>
        <taxon>Metazoa</taxon>
        <taxon>Chordata</taxon>
        <taxon>Craniata</taxon>
        <taxon>Vertebrata</taxon>
        <taxon>Euteleostomi</taxon>
        <taxon>Actinopterygii</taxon>
        <taxon>Neopterygii</taxon>
        <taxon>Teleostei</taxon>
        <taxon>Anguilliformes</taxon>
        <taxon>Anguillidae</taxon>
        <taxon>Anguilla</taxon>
    </lineage>
</organism>
<proteinExistence type="predicted"/>
<sequence>MRMNSNPFPIPQRSGLDSVNMWLKLRVPDKGQYNYTIDKQLTA</sequence>
<reference evidence="1" key="2">
    <citation type="journal article" date="2015" name="Fish Shellfish Immunol.">
        <title>Early steps in the European eel (Anguilla anguilla)-Vibrio vulnificus interaction in the gills: Role of the RtxA13 toxin.</title>
        <authorList>
            <person name="Callol A."/>
            <person name="Pajuelo D."/>
            <person name="Ebbesson L."/>
            <person name="Teles M."/>
            <person name="MacKenzie S."/>
            <person name="Amaro C."/>
        </authorList>
    </citation>
    <scope>NUCLEOTIDE SEQUENCE</scope>
</reference>
<dbReference type="EMBL" id="GBXM01091640">
    <property type="protein sequence ID" value="JAH16937.1"/>
    <property type="molecule type" value="Transcribed_RNA"/>
</dbReference>
<reference evidence="1" key="1">
    <citation type="submission" date="2014-11" db="EMBL/GenBank/DDBJ databases">
        <authorList>
            <person name="Amaro Gonzalez C."/>
        </authorList>
    </citation>
    <scope>NUCLEOTIDE SEQUENCE</scope>
</reference>
<accession>A0A0E9QKA5</accession>
<protein>
    <submittedName>
        <fullName evidence="1">Uncharacterized protein</fullName>
    </submittedName>
</protein>
<evidence type="ECO:0000313" key="1">
    <source>
        <dbReference type="EMBL" id="JAH16937.1"/>
    </source>
</evidence>
<name>A0A0E9QKA5_ANGAN</name>
<dbReference type="AlphaFoldDB" id="A0A0E9QKA5"/>